<evidence type="ECO:0000313" key="3">
    <source>
        <dbReference type="Proteomes" id="UP001202328"/>
    </source>
</evidence>
<organism evidence="2 3">
    <name type="scientific">Papaver atlanticum</name>
    <dbReference type="NCBI Taxonomy" id="357466"/>
    <lineage>
        <taxon>Eukaryota</taxon>
        <taxon>Viridiplantae</taxon>
        <taxon>Streptophyta</taxon>
        <taxon>Embryophyta</taxon>
        <taxon>Tracheophyta</taxon>
        <taxon>Spermatophyta</taxon>
        <taxon>Magnoliopsida</taxon>
        <taxon>Ranunculales</taxon>
        <taxon>Papaveraceae</taxon>
        <taxon>Papaveroideae</taxon>
        <taxon>Papaver</taxon>
    </lineage>
</organism>
<keyword evidence="3" id="KW-1185">Reference proteome</keyword>
<feature type="compositionally biased region" description="Basic residues" evidence="1">
    <location>
        <begin position="15"/>
        <end position="30"/>
    </location>
</feature>
<proteinExistence type="predicted"/>
<evidence type="ECO:0000313" key="2">
    <source>
        <dbReference type="EMBL" id="KAI3960186.1"/>
    </source>
</evidence>
<evidence type="ECO:0000256" key="1">
    <source>
        <dbReference type="SAM" id="MobiDB-lite"/>
    </source>
</evidence>
<feature type="region of interest" description="Disordered" evidence="1">
    <location>
        <begin position="1"/>
        <end position="31"/>
    </location>
</feature>
<dbReference type="AlphaFoldDB" id="A0AAD4XVV7"/>
<comment type="caution">
    <text evidence="2">The sequence shown here is derived from an EMBL/GenBank/DDBJ whole genome shotgun (WGS) entry which is preliminary data.</text>
</comment>
<name>A0AAD4XVV7_9MAGN</name>
<accession>A0AAD4XVV7</accession>
<sequence length="72" mass="8168">MLHNYDSSVLSSSHEHKKKGQSSRNSKHKTKEGLKLLKETIAKAGYTALWKKLSSWFEEFFVGLHSTTDCLG</sequence>
<reference evidence="2" key="1">
    <citation type="submission" date="2022-04" db="EMBL/GenBank/DDBJ databases">
        <title>A functionally conserved STORR gene fusion in Papaver species that diverged 16.8 million years ago.</title>
        <authorList>
            <person name="Catania T."/>
        </authorList>
    </citation>
    <scope>NUCLEOTIDE SEQUENCE</scope>
    <source>
        <strain evidence="2">S-188037</strain>
    </source>
</reference>
<gene>
    <name evidence="2" type="ORF">MKW98_016910</name>
</gene>
<feature type="compositionally biased region" description="Polar residues" evidence="1">
    <location>
        <begin position="1"/>
        <end position="12"/>
    </location>
</feature>
<dbReference type="Proteomes" id="UP001202328">
    <property type="component" value="Unassembled WGS sequence"/>
</dbReference>
<protein>
    <submittedName>
        <fullName evidence="2">Uncharacterized protein</fullName>
    </submittedName>
</protein>
<dbReference type="EMBL" id="JAJJMB010000948">
    <property type="protein sequence ID" value="KAI3960186.1"/>
    <property type="molecule type" value="Genomic_DNA"/>
</dbReference>